<accession>A0ABZ3FXJ1</accession>
<dbReference type="InterPro" id="IPR017937">
    <property type="entry name" value="Thioredoxin_CS"/>
</dbReference>
<proteinExistence type="predicted"/>
<name>A0ABZ3FXJ1_9ACTN</name>
<dbReference type="PROSITE" id="PS00194">
    <property type="entry name" value="THIOREDOXIN_1"/>
    <property type="match status" value="1"/>
</dbReference>
<evidence type="ECO:0000256" key="4">
    <source>
        <dbReference type="ARBA" id="ARBA00023157"/>
    </source>
</evidence>
<dbReference type="InterPro" id="IPR013766">
    <property type="entry name" value="Thioredoxin_domain"/>
</dbReference>
<evidence type="ECO:0000256" key="2">
    <source>
        <dbReference type="ARBA" id="ARBA00022748"/>
    </source>
</evidence>
<gene>
    <name evidence="7" type="ORF">AADG42_05105</name>
</gene>
<evidence type="ECO:0000313" key="8">
    <source>
        <dbReference type="Proteomes" id="UP001442841"/>
    </source>
</evidence>
<evidence type="ECO:0000256" key="1">
    <source>
        <dbReference type="ARBA" id="ARBA00004196"/>
    </source>
</evidence>
<keyword evidence="3" id="KW-0812">Transmembrane</keyword>
<organism evidence="7 8">
    <name type="scientific">Ammonicoccus fulvus</name>
    <dbReference type="NCBI Taxonomy" id="3138240"/>
    <lineage>
        <taxon>Bacteria</taxon>
        <taxon>Bacillati</taxon>
        <taxon>Actinomycetota</taxon>
        <taxon>Actinomycetes</taxon>
        <taxon>Propionibacteriales</taxon>
        <taxon>Propionibacteriaceae</taxon>
        <taxon>Ammonicoccus</taxon>
    </lineage>
</organism>
<dbReference type="PROSITE" id="PS51352">
    <property type="entry name" value="THIOREDOXIN_2"/>
    <property type="match status" value="1"/>
</dbReference>
<dbReference type="PANTHER" id="PTHR42852">
    <property type="entry name" value="THIOL:DISULFIDE INTERCHANGE PROTEIN DSBE"/>
    <property type="match status" value="1"/>
</dbReference>
<reference evidence="7 8" key="1">
    <citation type="submission" date="2024-04" db="EMBL/GenBank/DDBJ databases">
        <title>Isolation of an actinomycete strain from pig manure.</title>
        <authorList>
            <person name="Gong T."/>
            <person name="Yu Z."/>
            <person name="An M."/>
            <person name="Wei C."/>
            <person name="Yang W."/>
            <person name="Liu L."/>
        </authorList>
    </citation>
    <scope>NUCLEOTIDE SEQUENCE [LARGE SCALE GENOMIC DNA]</scope>
    <source>
        <strain evidence="7 8">ZF39</strain>
    </source>
</reference>
<protein>
    <submittedName>
        <fullName evidence="7">TlpA disulfide reductase family protein</fullName>
    </submittedName>
</protein>
<evidence type="ECO:0000259" key="6">
    <source>
        <dbReference type="PROSITE" id="PS51352"/>
    </source>
</evidence>
<dbReference type="RefSeq" id="WP_425310833.1">
    <property type="nucleotide sequence ID" value="NZ_CP154795.1"/>
</dbReference>
<sequence>MDLFPSPLRSLRFRRTPGSLTRWLALLALAGVLVVTGCSGGSGGETGFVAGKTGLTRVAPPDRQAAPVATGEGLDGGTVTTGHPGKVVVINVWGSWCEPCRAEAPALEQAWQDTRDVAQFVGIDTRDPDPGPAQAFVRTFGITYPSIYDPQGRSLLEFSGHLPPSGIPSTLIVDPEGRIAARIIGEVDRNTLVGLVTDTAEGH</sequence>
<dbReference type="CDD" id="cd02966">
    <property type="entry name" value="TlpA_like_family"/>
    <property type="match status" value="1"/>
</dbReference>
<keyword evidence="8" id="KW-1185">Reference proteome</keyword>
<dbReference type="InterPro" id="IPR036249">
    <property type="entry name" value="Thioredoxin-like_sf"/>
</dbReference>
<evidence type="ECO:0000313" key="7">
    <source>
        <dbReference type="EMBL" id="XAN09385.1"/>
    </source>
</evidence>
<keyword evidence="2" id="KW-0201">Cytochrome c-type biogenesis</keyword>
<dbReference type="InterPro" id="IPR050553">
    <property type="entry name" value="Thioredoxin_ResA/DsbE_sf"/>
</dbReference>
<keyword evidence="4" id="KW-1015">Disulfide bond</keyword>
<evidence type="ECO:0000256" key="5">
    <source>
        <dbReference type="ARBA" id="ARBA00023284"/>
    </source>
</evidence>
<keyword evidence="3" id="KW-0735">Signal-anchor</keyword>
<keyword evidence="5" id="KW-0676">Redox-active center</keyword>
<dbReference type="Proteomes" id="UP001442841">
    <property type="component" value="Chromosome"/>
</dbReference>
<dbReference type="EMBL" id="CP154795">
    <property type="protein sequence ID" value="XAN09385.1"/>
    <property type="molecule type" value="Genomic_DNA"/>
</dbReference>
<dbReference type="InterPro" id="IPR000866">
    <property type="entry name" value="AhpC/TSA"/>
</dbReference>
<comment type="subcellular location">
    <subcellularLocation>
        <location evidence="1">Cell envelope</location>
    </subcellularLocation>
</comment>
<evidence type="ECO:0000256" key="3">
    <source>
        <dbReference type="ARBA" id="ARBA00022968"/>
    </source>
</evidence>
<feature type="domain" description="Thioredoxin" evidence="6">
    <location>
        <begin position="60"/>
        <end position="201"/>
    </location>
</feature>
<dbReference type="SUPFAM" id="SSF52833">
    <property type="entry name" value="Thioredoxin-like"/>
    <property type="match status" value="1"/>
</dbReference>
<dbReference type="PANTHER" id="PTHR42852:SF6">
    <property type="entry name" value="THIOL:DISULFIDE INTERCHANGE PROTEIN DSBE"/>
    <property type="match status" value="1"/>
</dbReference>
<dbReference type="Gene3D" id="3.40.30.10">
    <property type="entry name" value="Glutaredoxin"/>
    <property type="match status" value="1"/>
</dbReference>
<dbReference type="Pfam" id="PF00578">
    <property type="entry name" value="AhpC-TSA"/>
    <property type="match status" value="1"/>
</dbReference>